<proteinExistence type="predicted"/>
<organism evidence="4 5">
    <name type="scientific">Cohnella yongneupensis</name>
    <dbReference type="NCBI Taxonomy" id="425006"/>
    <lineage>
        <taxon>Bacteria</taxon>
        <taxon>Bacillati</taxon>
        <taxon>Bacillota</taxon>
        <taxon>Bacilli</taxon>
        <taxon>Bacillales</taxon>
        <taxon>Paenibacillaceae</taxon>
        <taxon>Cohnella</taxon>
    </lineage>
</organism>
<feature type="domain" description="Solute-binding protein family 5" evidence="2">
    <location>
        <begin position="178"/>
        <end position="486"/>
    </location>
</feature>
<name>A0ABW0R1D3_9BACL</name>
<dbReference type="InterPro" id="IPR000914">
    <property type="entry name" value="SBP_5_dom"/>
</dbReference>
<dbReference type="Gene3D" id="3.10.105.10">
    <property type="entry name" value="Dipeptide-binding Protein, Domain 3"/>
    <property type="match status" value="1"/>
</dbReference>
<feature type="domain" description="Transcriptional regulator SgrR N-terminal HTH" evidence="3">
    <location>
        <begin position="18"/>
        <end position="105"/>
    </location>
</feature>
<accession>A0ABW0R1D3</accession>
<dbReference type="EMBL" id="JBHSNC010000038">
    <property type="protein sequence ID" value="MFC5530185.1"/>
    <property type="molecule type" value="Genomic_DNA"/>
</dbReference>
<dbReference type="Proteomes" id="UP001596108">
    <property type="component" value="Unassembled WGS sequence"/>
</dbReference>
<keyword evidence="5" id="KW-1185">Reference proteome</keyword>
<comment type="caution">
    <text evidence="4">The sequence shown here is derived from an EMBL/GenBank/DDBJ whole genome shotgun (WGS) entry which is preliminary data.</text>
</comment>
<sequence length="603" mass="69821">MLATAERYLVILNTYGIHHRKSDTIEVTIDQLASAWYCTTRNAKMIVRRLIAEEMIEWQAGRGRGNRSHLVLLAERDDVLLACAQEFADRGEYKAAFEWLEQYGQHSPAKEKFVAWLSEHFGYGTEQKAGERETDVLRFPVNRSIVSLDPADLHLSFDAHMIRQLFDRLVQYDTASDKIVPCLAHAWKRNEDATEWTFHLRKGIRFHNGREVVSDDVRFTFERLRASKSHGWLMRELKEIVCEGPRSVRIRLNKPNKIFLRFTGYAAASILPRELVATDEERFWKQPVGSGPFRFVSWTEDRFEMIANTDYHLGRAHLDRVVIAFLPERETMTAALSADWTQQLNSYTLDPRLPQSGWKVVERLCGGCMLLTWNAAKSGPQRSQAFRTAMARIIDRASLVREFGEKRFHPASGFHSENSPALDEADELPGVEERLLAEAHYDGEPLTLATFSNNAHEAEWIQRRCERFGVRVNLNFVRLEEIKDERMHANADCILCNVTMAEDEVCEIENYEQANNFLKAHLPLDVQEWIHQQIDSLLACEDHTARRAYLANIEMRLRLEQHVLFLWHKKISTYVHPDVKGARLNALGWMDFKQIWLNVSASL</sequence>
<dbReference type="Gene3D" id="3.40.190.10">
    <property type="entry name" value="Periplasmic binding protein-like II"/>
    <property type="match status" value="1"/>
</dbReference>
<dbReference type="PANTHER" id="PTHR30290:SF72">
    <property type="entry name" value="HTH-TYPE TRANSCRIPTIONAL REGULATOR SGRR"/>
    <property type="match status" value="1"/>
</dbReference>
<evidence type="ECO:0000313" key="5">
    <source>
        <dbReference type="Proteomes" id="UP001596108"/>
    </source>
</evidence>
<evidence type="ECO:0000259" key="3">
    <source>
        <dbReference type="Pfam" id="PF12793"/>
    </source>
</evidence>
<evidence type="ECO:0000259" key="2">
    <source>
        <dbReference type="Pfam" id="PF00496"/>
    </source>
</evidence>
<dbReference type="Pfam" id="PF12793">
    <property type="entry name" value="SgrR_N"/>
    <property type="match status" value="1"/>
</dbReference>
<dbReference type="Pfam" id="PF00496">
    <property type="entry name" value="SBP_bac_5"/>
    <property type="match status" value="1"/>
</dbReference>
<dbReference type="InterPro" id="IPR039424">
    <property type="entry name" value="SBP_5"/>
</dbReference>
<dbReference type="InterPro" id="IPR025370">
    <property type="entry name" value="SgrR_HTH_N"/>
</dbReference>
<gene>
    <name evidence="4" type="ORF">ACFPQ4_12180</name>
</gene>
<protein>
    <submittedName>
        <fullName evidence="4">ABC transporter substrate-binding protein</fullName>
    </submittedName>
</protein>
<dbReference type="RefSeq" id="WP_378112127.1">
    <property type="nucleotide sequence ID" value="NZ_JBHSNC010000038.1"/>
</dbReference>
<evidence type="ECO:0000313" key="4">
    <source>
        <dbReference type="EMBL" id="MFC5530185.1"/>
    </source>
</evidence>
<dbReference type="SUPFAM" id="SSF53850">
    <property type="entry name" value="Periplasmic binding protein-like II"/>
    <property type="match status" value="1"/>
</dbReference>
<dbReference type="PANTHER" id="PTHR30290">
    <property type="entry name" value="PERIPLASMIC BINDING COMPONENT OF ABC TRANSPORTER"/>
    <property type="match status" value="1"/>
</dbReference>
<reference evidence="5" key="1">
    <citation type="journal article" date="2019" name="Int. J. Syst. Evol. Microbiol.">
        <title>The Global Catalogue of Microorganisms (GCM) 10K type strain sequencing project: providing services to taxonomists for standard genome sequencing and annotation.</title>
        <authorList>
            <consortium name="The Broad Institute Genomics Platform"/>
            <consortium name="The Broad Institute Genome Sequencing Center for Infectious Disease"/>
            <person name="Wu L."/>
            <person name="Ma J."/>
        </authorList>
    </citation>
    <scope>NUCLEOTIDE SEQUENCE [LARGE SCALE GENOMIC DNA]</scope>
    <source>
        <strain evidence="5">CGMCC 1.18578</strain>
    </source>
</reference>
<keyword evidence="1" id="KW-0238">DNA-binding</keyword>
<evidence type="ECO:0000256" key="1">
    <source>
        <dbReference type="ARBA" id="ARBA00023125"/>
    </source>
</evidence>